<reference evidence="2" key="1">
    <citation type="submission" date="2016-10" db="EMBL/GenBank/DDBJ databases">
        <authorList>
            <person name="Varghese N."/>
            <person name="Submissions S."/>
        </authorList>
    </citation>
    <scope>NUCLEOTIDE SEQUENCE [LARGE SCALE GENOMIC DNA]</scope>
    <source>
        <strain evidence="2">IBRC-M 10760</strain>
    </source>
</reference>
<sequence length="29" mass="3127">MKLIGSSICIEMASLNYCGLLMDESYAGL</sequence>
<evidence type="ECO:0000313" key="2">
    <source>
        <dbReference type="Proteomes" id="UP000199076"/>
    </source>
</evidence>
<gene>
    <name evidence="1" type="ORF">SAMN05216218_12430</name>
</gene>
<name>A0A1G7TDC8_9EURY</name>
<accession>A0A1G7TDC8</accession>
<protein>
    <submittedName>
        <fullName evidence="1">Uncharacterized protein</fullName>
    </submittedName>
</protein>
<dbReference type="AlphaFoldDB" id="A0A1G7TDC8"/>
<evidence type="ECO:0000313" key="1">
    <source>
        <dbReference type="EMBL" id="SDG32590.1"/>
    </source>
</evidence>
<dbReference type="Proteomes" id="UP000199076">
    <property type="component" value="Unassembled WGS sequence"/>
</dbReference>
<keyword evidence="2" id="KW-1185">Reference proteome</keyword>
<organism evidence="1 2">
    <name type="scientific">Halorientalis regularis</name>
    <dbReference type="NCBI Taxonomy" id="660518"/>
    <lineage>
        <taxon>Archaea</taxon>
        <taxon>Methanobacteriati</taxon>
        <taxon>Methanobacteriota</taxon>
        <taxon>Stenosarchaea group</taxon>
        <taxon>Halobacteria</taxon>
        <taxon>Halobacteriales</taxon>
        <taxon>Haloarculaceae</taxon>
        <taxon>Halorientalis</taxon>
    </lineage>
</organism>
<proteinExistence type="predicted"/>
<dbReference type="EMBL" id="FNBK01000024">
    <property type="protein sequence ID" value="SDG32590.1"/>
    <property type="molecule type" value="Genomic_DNA"/>
</dbReference>